<feature type="transmembrane region" description="Helical" evidence="2">
    <location>
        <begin position="153"/>
        <end position="174"/>
    </location>
</feature>
<feature type="transmembrane region" description="Helical" evidence="2">
    <location>
        <begin position="230"/>
        <end position="252"/>
    </location>
</feature>
<evidence type="ECO:0008006" key="5">
    <source>
        <dbReference type="Google" id="ProtNLM"/>
    </source>
</evidence>
<reference evidence="3" key="2">
    <citation type="submission" date="2023-01" db="EMBL/GenBank/DDBJ databases">
        <authorList>
            <person name="Sun Q."/>
            <person name="Evtushenko L."/>
        </authorList>
    </citation>
    <scope>NUCLEOTIDE SEQUENCE</scope>
    <source>
        <strain evidence="3">VKM Ac-1069</strain>
    </source>
</reference>
<feature type="region of interest" description="Disordered" evidence="1">
    <location>
        <begin position="1"/>
        <end position="75"/>
    </location>
</feature>
<accession>A0A9W6NUN7</accession>
<evidence type="ECO:0000313" key="4">
    <source>
        <dbReference type="Proteomes" id="UP001143463"/>
    </source>
</evidence>
<reference evidence="3" key="1">
    <citation type="journal article" date="2014" name="Int. J. Syst. Evol. Microbiol.">
        <title>Complete genome sequence of Corynebacterium casei LMG S-19264T (=DSM 44701T), isolated from a smear-ripened cheese.</title>
        <authorList>
            <consortium name="US DOE Joint Genome Institute (JGI-PGF)"/>
            <person name="Walter F."/>
            <person name="Albersmeier A."/>
            <person name="Kalinowski J."/>
            <person name="Ruckert C."/>
        </authorList>
    </citation>
    <scope>NUCLEOTIDE SEQUENCE</scope>
    <source>
        <strain evidence="3">VKM Ac-1069</strain>
    </source>
</reference>
<feature type="transmembrane region" description="Helical" evidence="2">
    <location>
        <begin position="272"/>
        <end position="294"/>
    </location>
</feature>
<keyword evidence="4" id="KW-1185">Reference proteome</keyword>
<proteinExistence type="predicted"/>
<sequence length="315" mass="31797">MDSVSTGTPSSSGAPAGSAPTGPGPDPAADPTTREFPRTHGTAGPGEWVGRTVRGRSGNTVGKLTSVVDGPDGTPWGVVQPRLGGARTIPLSGAAPDDRGITVPIDRRTLRSAPARREPDADLAQHYTSRGALTAAHEYQHERFGGLKIGSAFFGWLVAVGLTVLLGALASLVVRLAGVSPDMSGGPGQDPRMLGVAGGIVAVVVMLLAYYAGGYVAGRLARFDGARNGVAVWAMGLVVTVALSIASAVTGTTDSLFAALRVPGVAISGESLTLSGVIALLIAAVVALIGAVVGGKAGERYHRRVDRAAETALTP</sequence>
<keyword evidence="2" id="KW-0472">Membrane</keyword>
<name>A0A9W6NUN7_9PSEU</name>
<feature type="transmembrane region" description="Helical" evidence="2">
    <location>
        <begin position="194"/>
        <end position="218"/>
    </location>
</feature>
<comment type="caution">
    <text evidence="3">The sequence shown here is derived from an EMBL/GenBank/DDBJ whole genome shotgun (WGS) entry which is preliminary data.</text>
</comment>
<keyword evidence="2" id="KW-0812">Transmembrane</keyword>
<gene>
    <name evidence="3" type="ORF">GCM10017577_11440</name>
</gene>
<organism evidence="3 4">
    <name type="scientific">Pseudonocardia halophobica</name>
    <dbReference type="NCBI Taxonomy" id="29401"/>
    <lineage>
        <taxon>Bacteria</taxon>
        <taxon>Bacillati</taxon>
        <taxon>Actinomycetota</taxon>
        <taxon>Actinomycetes</taxon>
        <taxon>Pseudonocardiales</taxon>
        <taxon>Pseudonocardiaceae</taxon>
        <taxon>Pseudonocardia</taxon>
    </lineage>
</organism>
<dbReference type="SUPFAM" id="SSF50346">
    <property type="entry name" value="PRC-barrel domain"/>
    <property type="match status" value="1"/>
</dbReference>
<feature type="compositionally biased region" description="Low complexity" evidence="1">
    <location>
        <begin position="1"/>
        <end position="21"/>
    </location>
</feature>
<evidence type="ECO:0000256" key="1">
    <source>
        <dbReference type="SAM" id="MobiDB-lite"/>
    </source>
</evidence>
<evidence type="ECO:0000313" key="3">
    <source>
        <dbReference type="EMBL" id="GLL10004.1"/>
    </source>
</evidence>
<dbReference type="InterPro" id="IPR011033">
    <property type="entry name" value="PRC_barrel-like_sf"/>
</dbReference>
<keyword evidence="2" id="KW-1133">Transmembrane helix</keyword>
<dbReference type="AlphaFoldDB" id="A0A9W6NUN7"/>
<protein>
    <recommendedName>
        <fullName evidence="5">PRC-barrel domain protein</fullName>
    </recommendedName>
</protein>
<dbReference type="EMBL" id="BSFQ01000003">
    <property type="protein sequence ID" value="GLL10004.1"/>
    <property type="molecule type" value="Genomic_DNA"/>
</dbReference>
<dbReference type="Proteomes" id="UP001143463">
    <property type="component" value="Unassembled WGS sequence"/>
</dbReference>
<evidence type="ECO:0000256" key="2">
    <source>
        <dbReference type="SAM" id="Phobius"/>
    </source>
</evidence>